<proteinExistence type="predicted"/>
<name>A0A2H9T490_9ZZZZ</name>
<comment type="caution">
    <text evidence="2">The sequence shown here is derived from an EMBL/GenBank/DDBJ whole genome shotgun (WGS) entry which is preliminary data.</text>
</comment>
<protein>
    <submittedName>
        <fullName evidence="2">Uncharacterized protein</fullName>
    </submittedName>
</protein>
<keyword evidence="1" id="KW-1133">Transmembrane helix</keyword>
<keyword evidence="1" id="KW-0472">Membrane</keyword>
<dbReference type="AlphaFoldDB" id="A0A2H9T490"/>
<evidence type="ECO:0000313" key="2">
    <source>
        <dbReference type="EMBL" id="PJE78021.1"/>
    </source>
</evidence>
<evidence type="ECO:0000256" key="1">
    <source>
        <dbReference type="SAM" id="Phobius"/>
    </source>
</evidence>
<reference evidence="2" key="1">
    <citation type="journal article" date="2017" name="Appl. Environ. Microbiol.">
        <title>Molecular characterization of an Endozoicomonas-like organism causing infection in king scallop Pecten maximus L.</title>
        <authorList>
            <person name="Cano I."/>
            <person name="van Aerle R."/>
            <person name="Ross S."/>
            <person name="Verner-Jeffreys D.W."/>
            <person name="Paley R.K."/>
            <person name="Rimmer G."/>
            <person name="Ryder D."/>
            <person name="Hooper P."/>
            <person name="Stone D."/>
            <person name="Feist S.W."/>
        </authorList>
    </citation>
    <scope>NUCLEOTIDE SEQUENCE</scope>
</reference>
<keyword evidence="1" id="KW-0812">Transmembrane</keyword>
<accession>A0A2H9T490</accession>
<feature type="transmembrane region" description="Helical" evidence="1">
    <location>
        <begin position="44"/>
        <end position="65"/>
    </location>
</feature>
<sequence length="93" mass="10233">MIYHYRATGSARIGQGQGTGNGQSGNGAFPAGYHGGLFAMKYRLLLILSCLTLLGWGAYGFNVWIQNQGWAILNDQGQWKLAYEGWSILKKYG</sequence>
<dbReference type="EMBL" id="NSIT01000291">
    <property type="protein sequence ID" value="PJE78021.1"/>
    <property type="molecule type" value="Genomic_DNA"/>
</dbReference>
<organism evidence="2">
    <name type="scientific">invertebrate metagenome</name>
    <dbReference type="NCBI Taxonomy" id="1711999"/>
    <lineage>
        <taxon>unclassified sequences</taxon>
        <taxon>metagenomes</taxon>
        <taxon>organismal metagenomes</taxon>
    </lineage>
</organism>
<gene>
    <name evidence="2" type="ORF">CI610_03047</name>
</gene>